<dbReference type="InterPro" id="IPR036388">
    <property type="entry name" value="WH-like_DNA-bd_sf"/>
</dbReference>
<accession>A0ABN3FGA3</accession>
<dbReference type="InterPro" id="IPR051011">
    <property type="entry name" value="Metal_resp_trans_reg"/>
</dbReference>
<organism evidence="5 6">
    <name type="scientific">Dactylosporangium salmoneum</name>
    <dbReference type="NCBI Taxonomy" id="53361"/>
    <lineage>
        <taxon>Bacteria</taxon>
        <taxon>Bacillati</taxon>
        <taxon>Actinomycetota</taxon>
        <taxon>Actinomycetes</taxon>
        <taxon>Micromonosporales</taxon>
        <taxon>Micromonosporaceae</taxon>
        <taxon>Dactylosporangium</taxon>
    </lineage>
</organism>
<dbReference type="RefSeq" id="WP_344610709.1">
    <property type="nucleotide sequence ID" value="NZ_BAAARV010000005.1"/>
</dbReference>
<feature type="domain" description="HTH arsR-type" evidence="4">
    <location>
        <begin position="248"/>
        <end position="318"/>
    </location>
</feature>
<proteinExistence type="predicted"/>
<dbReference type="SMART" id="SM00418">
    <property type="entry name" value="HTH_ARSR"/>
    <property type="match status" value="1"/>
</dbReference>
<dbReference type="PANTHER" id="PTHR43132:SF6">
    <property type="entry name" value="HTH-TYPE TRANSCRIPTIONAL REPRESSOR CZRA"/>
    <property type="match status" value="1"/>
</dbReference>
<dbReference type="InterPro" id="IPR011991">
    <property type="entry name" value="ArsR-like_HTH"/>
</dbReference>
<dbReference type="InterPro" id="IPR036390">
    <property type="entry name" value="WH_DNA-bd_sf"/>
</dbReference>
<protein>
    <submittedName>
        <fullName evidence="5">DUF5937 family protein</fullName>
    </submittedName>
</protein>
<keyword evidence="1" id="KW-0805">Transcription regulation</keyword>
<dbReference type="PANTHER" id="PTHR43132">
    <property type="entry name" value="ARSENICAL RESISTANCE OPERON REPRESSOR ARSR-RELATED"/>
    <property type="match status" value="1"/>
</dbReference>
<evidence type="ECO:0000256" key="2">
    <source>
        <dbReference type="ARBA" id="ARBA00023125"/>
    </source>
</evidence>
<keyword evidence="3" id="KW-0804">Transcription</keyword>
<dbReference type="Pfam" id="PF19361">
    <property type="entry name" value="DUF5937"/>
    <property type="match status" value="1"/>
</dbReference>
<keyword evidence="2" id="KW-0238">DNA-binding</keyword>
<evidence type="ECO:0000256" key="3">
    <source>
        <dbReference type="ARBA" id="ARBA00023163"/>
    </source>
</evidence>
<dbReference type="CDD" id="cd00090">
    <property type="entry name" value="HTH_ARSR"/>
    <property type="match status" value="1"/>
</dbReference>
<dbReference type="EMBL" id="BAAARV010000005">
    <property type="protein sequence ID" value="GAA2329439.1"/>
    <property type="molecule type" value="Genomic_DNA"/>
</dbReference>
<name>A0ABN3FGA3_9ACTN</name>
<dbReference type="InterPro" id="IPR001845">
    <property type="entry name" value="HTH_ArsR_DNA-bd_dom"/>
</dbReference>
<comment type="caution">
    <text evidence="5">The sequence shown here is derived from an EMBL/GenBank/DDBJ whole genome shotgun (WGS) entry which is preliminary data.</text>
</comment>
<keyword evidence="6" id="KW-1185">Reference proteome</keyword>
<dbReference type="SUPFAM" id="SSF46785">
    <property type="entry name" value="Winged helix' DNA-binding domain"/>
    <property type="match status" value="1"/>
</dbReference>
<evidence type="ECO:0000313" key="5">
    <source>
        <dbReference type="EMBL" id="GAA2329439.1"/>
    </source>
</evidence>
<sequence>MLRLEVDAADLLHTRFGVSPLFELGGLLRKLAGLAPLGRFARLRPEFDRLRAQTDLDAVVALHTAVYGADFIGPPPAGLQQTWTADLDVVRATPLPVARREIARALAKGPRVSDSVLRVLRSADVVDRLAAALESAWLALLAPDWPQLRAICESDVVHRAGRLGEGGWAAAFDGLHPDLRWRDGALELDTPLERGRTVPTDGQGLLLVPSVLIWPRFGAFTDPPWRRALVYPARGVAALWEEMPAQTGLGELLGRSRARLLLALDSPASTTQLAARLGLAVGAVGDHLAVLRRSGLVRPARSGRSVLYRRTALGDALAAQG</sequence>
<reference evidence="5 6" key="1">
    <citation type="journal article" date="2019" name="Int. J. Syst. Evol. Microbiol.">
        <title>The Global Catalogue of Microorganisms (GCM) 10K type strain sequencing project: providing services to taxonomists for standard genome sequencing and annotation.</title>
        <authorList>
            <consortium name="The Broad Institute Genomics Platform"/>
            <consortium name="The Broad Institute Genome Sequencing Center for Infectious Disease"/>
            <person name="Wu L."/>
            <person name="Ma J."/>
        </authorList>
    </citation>
    <scope>NUCLEOTIDE SEQUENCE [LARGE SCALE GENOMIC DNA]</scope>
    <source>
        <strain evidence="5 6">JCM 3272</strain>
    </source>
</reference>
<dbReference type="Pfam" id="PF12840">
    <property type="entry name" value="HTH_20"/>
    <property type="match status" value="1"/>
</dbReference>
<evidence type="ECO:0000256" key="1">
    <source>
        <dbReference type="ARBA" id="ARBA00023015"/>
    </source>
</evidence>
<evidence type="ECO:0000313" key="6">
    <source>
        <dbReference type="Proteomes" id="UP001501444"/>
    </source>
</evidence>
<dbReference type="Proteomes" id="UP001501444">
    <property type="component" value="Unassembled WGS sequence"/>
</dbReference>
<evidence type="ECO:0000259" key="4">
    <source>
        <dbReference type="SMART" id="SM00418"/>
    </source>
</evidence>
<dbReference type="Gene3D" id="1.10.10.10">
    <property type="entry name" value="Winged helix-like DNA-binding domain superfamily/Winged helix DNA-binding domain"/>
    <property type="match status" value="1"/>
</dbReference>
<gene>
    <name evidence="5" type="ORF">GCM10010170_006830</name>
</gene>
<dbReference type="InterPro" id="IPR045981">
    <property type="entry name" value="DUF5937"/>
</dbReference>